<sequence length="249" mass="28400">MGDENPIRTLGDYSKPSHEGYKNTIELPVGNNVVPLRSDTIREGTHMRLFQFSSRRIKLAIGWNVFRAGSSPHGRILLPDSLLQFFPPEGDVKLCNDILMFQQRHGESLSKAWTRLSPQPQALETTFEARVRDYMAAHTERIERFENAIFKQHGGINSRMTEMFRLLKELMTSRTPEKVLIREEAKFPVTKNVNSISLTKGEEERSNKKEVIPDNTGKPTKTEMEMPVKEAEMKNGAENRAGNKSIKTT</sequence>
<feature type="compositionally biased region" description="Basic and acidic residues" evidence="1">
    <location>
        <begin position="220"/>
        <end position="237"/>
    </location>
</feature>
<comment type="caution">
    <text evidence="2">The sequence shown here is derived from an EMBL/GenBank/DDBJ whole genome shotgun (WGS) entry which is preliminary data.</text>
</comment>
<accession>A0ABQ5CJA7</accession>
<feature type="region of interest" description="Disordered" evidence="1">
    <location>
        <begin position="198"/>
        <end position="249"/>
    </location>
</feature>
<keyword evidence="3" id="KW-1185">Reference proteome</keyword>
<reference evidence="2" key="1">
    <citation type="journal article" date="2022" name="Int. J. Mol. Sci.">
        <title>Draft Genome of Tanacetum Coccineum: Genomic Comparison of Closely Related Tanacetum-Family Plants.</title>
        <authorList>
            <person name="Yamashiro T."/>
            <person name="Shiraishi A."/>
            <person name="Nakayama K."/>
            <person name="Satake H."/>
        </authorList>
    </citation>
    <scope>NUCLEOTIDE SEQUENCE</scope>
</reference>
<dbReference type="EMBL" id="BQNB010014295">
    <property type="protein sequence ID" value="GJT26457.1"/>
    <property type="molecule type" value="Genomic_DNA"/>
</dbReference>
<organism evidence="2 3">
    <name type="scientific">Tanacetum coccineum</name>
    <dbReference type="NCBI Taxonomy" id="301880"/>
    <lineage>
        <taxon>Eukaryota</taxon>
        <taxon>Viridiplantae</taxon>
        <taxon>Streptophyta</taxon>
        <taxon>Embryophyta</taxon>
        <taxon>Tracheophyta</taxon>
        <taxon>Spermatophyta</taxon>
        <taxon>Magnoliopsida</taxon>
        <taxon>eudicotyledons</taxon>
        <taxon>Gunneridae</taxon>
        <taxon>Pentapetalae</taxon>
        <taxon>asterids</taxon>
        <taxon>campanulids</taxon>
        <taxon>Asterales</taxon>
        <taxon>Asteraceae</taxon>
        <taxon>Asteroideae</taxon>
        <taxon>Anthemideae</taxon>
        <taxon>Anthemidinae</taxon>
        <taxon>Tanacetum</taxon>
    </lineage>
</organism>
<name>A0ABQ5CJA7_9ASTR</name>
<gene>
    <name evidence="2" type="ORF">Tco_0906732</name>
</gene>
<reference evidence="2" key="2">
    <citation type="submission" date="2022-01" db="EMBL/GenBank/DDBJ databases">
        <authorList>
            <person name="Yamashiro T."/>
            <person name="Shiraishi A."/>
            <person name="Satake H."/>
            <person name="Nakayama K."/>
        </authorList>
    </citation>
    <scope>NUCLEOTIDE SEQUENCE</scope>
</reference>
<proteinExistence type="predicted"/>
<evidence type="ECO:0000256" key="1">
    <source>
        <dbReference type="SAM" id="MobiDB-lite"/>
    </source>
</evidence>
<protein>
    <submittedName>
        <fullName evidence="2">Uncharacterized protein</fullName>
    </submittedName>
</protein>
<dbReference type="Proteomes" id="UP001151760">
    <property type="component" value="Unassembled WGS sequence"/>
</dbReference>
<evidence type="ECO:0000313" key="2">
    <source>
        <dbReference type="EMBL" id="GJT26457.1"/>
    </source>
</evidence>
<evidence type="ECO:0000313" key="3">
    <source>
        <dbReference type="Proteomes" id="UP001151760"/>
    </source>
</evidence>
<feature type="compositionally biased region" description="Basic and acidic residues" evidence="1">
    <location>
        <begin position="200"/>
        <end position="212"/>
    </location>
</feature>